<sequence length="350" mass="41571">MSAPTSPHDSRSGDAQAAASSSHRDERRSDRRDDGERRDRDERGHSSRHRADRQRSERRRDDRDRERSDRHRDDRQRSDRRHDEPDRRSDRDRRDRDRGSEREERSSRRERSRSRSPQRSRRRSRSRSASSDSGSSSSDSEDEEARRRRRRKEKERRREKEGSSRHRESREERKRRKKEKRLAKASKGAILEYGKHGIISESDVTSRLTAEFRQWLVEERHINPETIPKQAERKEMSRFIEDYNTATLPLDKYYDLEAHERRMAMIRAGETLPVEGAYDPAADEAAATAAYRARRRDAESKLAGNETWQSREQLEELRRIQAERIEVGKMKQLGMQTSSKMGVRMDSKFQ</sequence>
<evidence type="ECO:0000313" key="2">
    <source>
        <dbReference type="EMBL" id="PWN97635.1"/>
    </source>
</evidence>
<dbReference type="GeneID" id="37270093"/>
<name>A0A316ZBK2_9BASI</name>
<feature type="region of interest" description="Disordered" evidence="1">
    <location>
        <begin position="1"/>
        <end position="187"/>
    </location>
</feature>
<organism evidence="2 3">
    <name type="scientific">Tilletiopsis washingtonensis</name>
    <dbReference type="NCBI Taxonomy" id="58919"/>
    <lineage>
        <taxon>Eukaryota</taxon>
        <taxon>Fungi</taxon>
        <taxon>Dikarya</taxon>
        <taxon>Basidiomycota</taxon>
        <taxon>Ustilaginomycotina</taxon>
        <taxon>Exobasidiomycetes</taxon>
        <taxon>Entylomatales</taxon>
        <taxon>Entylomatales incertae sedis</taxon>
        <taxon>Tilletiopsis</taxon>
    </lineage>
</organism>
<dbReference type="EMBL" id="KZ819294">
    <property type="protein sequence ID" value="PWN97635.1"/>
    <property type="molecule type" value="Genomic_DNA"/>
</dbReference>
<accession>A0A316ZBK2</accession>
<dbReference type="AlphaFoldDB" id="A0A316ZBK2"/>
<dbReference type="PANTHER" id="PTHR34689:SF1">
    <property type="entry name" value="NUCLEIC ACID-BINDING PROTEIN"/>
    <property type="match status" value="1"/>
</dbReference>
<dbReference type="Proteomes" id="UP000245946">
    <property type="component" value="Unassembled WGS sequence"/>
</dbReference>
<dbReference type="OrthoDB" id="2538345at2759"/>
<reference evidence="2 3" key="1">
    <citation type="journal article" date="2018" name="Mol. Biol. Evol.">
        <title>Broad Genomic Sampling Reveals a Smut Pathogenic Ancestry of the Fungal Clade Ustilaginomycotina.</title>
        <authorList>
            <person name="Kijpornyongpan T."/>
            <person name="Mondo S.J."/>
            <person name="Barry K."/>
            <person name="Sandor L."/>
            <person name="Lee J."/>
            <person name="Lipzen A."/>
            <person name="Pangilinan J."/>
            <person name="LaButti K."/>
            <person name="Hainaut M."/>
            <person name="Henrissat B."/>
            <person name="Grigoriev I.V."/>
            <person name="Spatafora J.W."/>
            <person name="Aime M.C."/>
        </authorList>
    </citation>
    <scope>NUCLEOTIDE SEQUENCE [LARGE SCALE GENOMIC DNA]</scope>
    <source>
        <strain evidence="2 3">MCA 4186</strain>
    </source>
</reference>
<feature type="region of interest" description="Disordered" evidence="1">
    <location>
        <begin position="331"/>
        <end position="350"/>
    </location>
</feature>
<feature type="compositionally biased region" description="Basic residues" evidence="1">
    <location>
        <begin position="173"/>
        <end position="184"/>
    </location>
</feature>
<feature type="compositionally biased region" description="Basic and acidic residues" evidence="1">
    <location>
        <begin position="22"/>
        <end position="45"/>
    </location>
</feature>
<proteinExistence type="predicted"/>
<evidence type="ECO:0000256" key="1">
    <source>
        <dbReference type="SAM" id="MobiDB-lite"/>
    </source>
</evidence>
<evidence type="ECO:0000313" key="3">
    <source>
        <dbReference type="Proteomes" id="UP000245946"/>
    </source>
</evidence>
<feature type="compositionally biased region" description="Basic and acidic residues" evidence="1">
    <location>
        <begin position="53"/>
        <end position="109"/>
    </location>
</feature>
<dbReference type="STRING" id="58919.A0A316ZBK2"/>
<dbReference type="RefSeq" id="XP_025597914.1">
    <property type="nucleotide sequence ID" value="XM_025742549.1"/>
</dbReference>
<protein>
    <submittedName>
        <fullName evidence="2">Uncharacterized protein</fullName>
    </submittedName>
</protein>
<dbReference type="PANTHER" id="PTHR34689">
    <property type="entry name" value="NUCLEIC ACID-BINDING PROTEIN"/>
    <property type="match status" value="1"/>
</dbReference>
<feature type="compositionally biased region" description="Basic and acidic residues" evidence="1">
    <location>
        <begin position="156"/>
        <end position="172"/>
    </location>
</feature>
<feature type="compositionally biased region" description="Low complexity" evidence="1">
    <location>
        <begin position="127"/>
        <end position="138"/>
    </location>
</feature>
<keyword evidence="3" id="KW-1185">Reference proteome</keyword>
<feature type="compositionally biased region" description="Basic residues" evidence="1">
    <location>
        <begin position="110"/>
        <end position="126"/>
    </location>
</feature>
<gene>
    <name evidence="2" type="ORF">FA09DRAFT_330301</name>
</gene>